<dbReference type="AlphaFoldDB" id="A0A9P4JZ21"/>
<evidence type="ECO:0000313" key="2">
    <source>
        <dbReference type="Proteomes" id="UP000800093"/>
    </source>
</evidence>
<proteinExistence type="predicted"/>
<evidence type="ECO:0008006" key="3">
    <source>
        <dbReference type="Google" id="ProtNLM"/>
    </source>
</evidence>
<evidence type="ECO:0000313" key="1">
    <source>
        <dbReference type="EMBL" id="KAF2259096.1"/>
    </source>
</evidence>
<protein>
    <recommendedName>
        <fullName evidence="3">Heterokaryon incompatibility domain-containing protein</fullName>
    </recommendedName>
</protein>
<dbReference type="EMBL" id="ML986721">
    <property type="protein sequence ID" value="KAF2259096.1"/>
    <property type="molecule type" value="Genomic_DNA"/>
</dbReference>
<sequence>LPHHNSREWVEFKKLLQRPWSRRLWVVQDALLSVSPYIMCGKKIVAWEDFIVWCTTKQLSGSQAWLKRGSEKSAVPPILMLTCQSIGTITNLM</sequence>
<keyword evidence="2" id="KW-1185">Reference proteome</keyword>
<organism evidence="1 2">
    <name type="scientific">Lojkania enalia</name>
    <dbReference type="NCBI Taxonomy" id="147567"/>
    <lineage>
        <taxon>Eukaryota</taxon>
        <taxon>Fungi</taxon>
        <taxon>Dikarya</taxon>
        <taxon>Ascomycota</taxon>
        <taxon>Pezizomycotina</taxon>
        <taxon>Dothideomycetes</taxon>
        <taxon>Pleosporomycetidae</taxon>
        <taxon>Pleosporales</taxon>
        <taxon>Pleosporales incertae sedis</taxon>
        <taxon>Lojkania</taxon>
    </lineage>
</organism>
<feature type="non-terminal residue" evidence="1">
    <location>
        <position position="1"/>
    </location>
</feature>
<dbReference type="Proteomes" id="UP000800093">
    <property type="component" value="Unassembled WGS sequence"/>
</dbReference>
<reference evidence="2" key="1">
    <citation type="journal article" date="2020" name="Stud. Mycol.">
        <title>101 Dothideomycetes genomes: A test case for predicting lifestyles and emergence of pathogens.</title>
        <authorList>
            <person name="Haridas S."/>
            <person name="Albert R."/>
            <person name="Binder M."/>
            <person name="Bloem J."/>
            <person name="LaButti K."/>
            <person name="Salamov A."/>
            <person name="Andreopoulos B."/>
            <person name="Baker S."/>
            <person name="Barry K."/>
            <person name="Bills G."/>
            <person name="Bluhm B."/>
            <person name="Cannon C."/>
            <person name="Castanera R."/>
            <person name="Culley D."/>
            <person name="Daum C."/>
            <person name="Ezra D."/>
            <person name="Gonzalez J."/>
            <person name="Henrissat B."/>
            <person name="Kuo A."/>
            <person name="Liang C."/>
            <person name="Lipzen A."/>
            <person name="Lutzoni F."/>
            <person name="Magnuson J."/>
            <person name="Mondo S."/>
            <person name="Nolan M."/>
            <person name="Ohm R."/>
            <person name="Pangilinan J."/>
            <person name="Park H.-J."/>
            <person name="Ramirez L."/>
            <person name="Alfaro M."/>
            <person name="Sun H."/>
            <person name="Tritt A."/>
            <person name="Yoshinaga Y."/>
            <person name="Zwiers L.-H."/>
            <person name="Turgeon B."/>
            <person name="Goodwin S."/>
            <person name="Spatafora J."/>
            <person name="Crous P."/>
            <person name="Grigoriev I."/>
        </authorList>
    </citation>
    <scope>NUCLEOTIDE SEQUENCE [LARGE SCALE GENOMIC DNA]</scope>
    <source>
        <strain evidence="2">CBS 304.66</strain>
    </source>
</reference>
<accession>A0A9P4JZ21</accession>
<name>A0A9P4JZ21_9PLEO</name>
<dbReference type="OrthoDB" id="2157530at2759"/>
<gene>
    <name evidence="1" type="ORF">CC78DRAFT_476372</name>
</gene>
<comment type="caution">
    <text evidence="1">The sequence shown here is derived from an EMBL/GenBank/DDBJ whole genome shotgun (WGS) entry which is preliminary data.</text>
</comment>